<proteinExistence type="predicted"/>
<keyword evidence="1" id="KW-0812">Transmembrane</keyword>
<accession>A0A0L9VHE3</accession>
<dbReference type="EMBL" id="CM003380">
    <property type="protein sequence ID" value="KOM54418.1"/>
    <property type="molecule type" value="Genomic_DNA"/>
</dbReference>
<gene>
    <name evidence="2" type="ORF">LR48_Vigan10g031000</name>
</gene>
<dbReference type="OMA" id="KASHADN"/>
<dbReference type="Proteomes" id="UP000053144">
    <property type="component" value="Chromosome 10"/>
</dbReference>
<name>A0A0L9VHE3_PHAAN</name>
<dbReference type="AlphaFoldDB" id="A0A0L9VHE3"/>
<keyword evidence="1" id="KW-0472">Membrane</keyword>
<feature type="transmembrane region" description="Helical" evidence="1">
    <location>
        <begin position="22"/>
        <end position="43"/>
    </location>
</feature>
<sequence>MVRELREVKIVDANIGFYGNGYAIWLMILVTFCIIPAIIFSCADGVSKEKSSAADEEPYGAACGAGCGAGCGA</sequence>
<dbReference type="PANTHER" id="PTHR37199:SF2">
    <property type="entry name" value="MEMBRANE LIPOPROTEIN"/>
    <property type="match status" value="1"/>
</dbReference>
<reference evidence="3" key="1">
    <citation type="journal article" date="2015" name="Proc. Natl. Acad. Sci. U.S.A.">
        <title>Genome sequencing of adzuki bean (Vigna angularis) provides insight into high starch and low fat accumulation and domestication.</title>
        <authorList>
            <person name="Yang K."/>
            <person name="Tian Z."/>
            <person name="Chen C."/>
            <person name="Luo L."/>
            <person name="Zhao B."/>
            <person name="Wang Z."/>
            <person name="Yu L."/>
            <person name="Li Y."/>
            <person name="Sun Y."/>
            <person name="Li W."/>
            <person name="Chen Y."/>
            <person name="Li Y."/>
            <person name="Zhang Y."/>
            <person name="Ai D."/>
            <person name="Zhao J."/>
            <person name="Shang C."/>
            <person name="Ma Y."/>
            <person name="Wu B."/>
            <person name="Wang M."/>
            <person name="Gao L."/>
            <person name="Sun D."/>
            <person name="Zhang P."/>
            <person name="Guo F."/>
            <person name="Wang W."/>
            <person name="Li Y."/>
            <person name="Wang J."/>
            <person name="Varshney R.K."/>
            <person name="Wang J."/>
            <person name="Ling H.Q."/>
            <person name="Wan P."/>
        </authorList>
    </citation>
    <scope>NUCLEOTIDE SEQUENCE</scope>
    <source>
        <strain evidence="3">cv. Jingnong 6</strain>
    </source>
</reference>
<dbReference type="Gramene" id="KOM54418">
    <property type="protein sequence ID" value="KOM54418"/>
    <property type="gene ID" value="LR48_Vigan10g031000"/>
</dbReference>
<protein>
    <recommendedName>
        <fullName evidence="4">Transmembrane protein</fullName>
    </recommendedName>
</protein>
<evidence type="ECO:0000256" key="1">
    <source>
        <dbReference type="SAM" id="Phobius"/>
    </source>
</evidence>
<organism evidence="2 3">
    <name type="scientific">Phaseolus angularis</name>
    <name type="common">Azuki bean</name>
    <name type="synonym">Vigna angularis</name>
    <dbReference type="NCBI Taxonomy" id="3914"/>
    <lineage>
        <taxon>Eukaryota</taxon>
        <taxon>Viridiplantae</taxon>
        <taxon>Streptophyta</taxon>
        <taxon>Embryophyta</taxon>
        <taxon>Tracheophyta</taxon>
        <taxon>Spermatophyta</taxon>
        <taxon>Magnoliopsida</taxon>
        <taxon>eudicotyledons</taxon>
        <taxon>Gunneridae</taxon>
        <taxon>Pentapetalae</taxon>
        <taxon>rosids</taxon>
        <taxon>fabids</taxon>
        <taxon>Fabales</taxon>
        <taxon>Fabaceae</taxon>
        <taxon>Papilionoideae</taxon>
        <taxon>50 kb inversion clade</taxon>
        <taxon>NPAAA clade</taxon>
        <taxon>indigoferoid/millettioid clade</taxon>
        <taxon>Phaseoleae</taxon>
        <taxon>Vigna</taxon>
    </lineage>
</organism>
<evidence type="ECO:0008006" key="4">
    <source>
        <dbReference type="Google" id="ProtNLM"/>
    </source>
</evidence>
<keyword evidence="1" id="KW-1133">Transmembrane helix</keyword>
<evidence type="ECO:0000313" key="3">
    <source>
        <dbReference type="Proteomes" id="UP000053144"/>
    </source>
</evidence>
<evidence type="ECO:0000313" key="2">
    <source>
        <dbReference type="EMBL" id="KOM54418.1"/>
    </source>
</evidence>
<dbReference type="PANTHER" id="PTHR37199">
    <property type="entry name" value="TRANSMEMBRANE PROTEIN"/>
    <property type="match status" value="1"/>
</dbReference>